<gene>
    <name evidence="2" type="ORF">UXM345_LOCUS2588</name>
    <name evidence="1" type="ORF">XDN619_LOCUS34429</name>
</gene>
<evidence type="ECO:0000313" key="1">
    <source>
        <dbReference type="EMBL" id="CAF2233000.1"/>
    </source>
</evidence>
<dbReference type="EMBL" id="CAJNRG010017537">
    <property type="protein sequence ID" value="CAF2233000.1"/>
    <property type="molecule type" value="Genomic_DNA"/>
</dbReference>
<dbReference type="Proteomes" id="UP000663887">
    <property type="component" value="Unassembled WGS sequence"/>
</dbReference>
<evidence type="ECO:0000313" key="2">
    <source>
        <dbReference type="EMBL" id="CAF3761486.1"/>
    </source>
</evidence>
<organism evidence="1 3">
    <name type="scientific">Rotaria magnacalcarata</name>
    <dbReference type="NCBI Taxonomy" id="392030"/>
    <lineage>
        <taxon>Eukaryota</taxon>
        <taxon>Metazoa</taxon>
        <taxon>Spiralia</taxon>
        <taxon>Gnathifera</taxon>
        <taxon>Rotifera</taxon>
        <taxon>Eurotatoria</taxon>
        <taxon>Bdelloidea</taxon>
        <taxon>Philodinida</taxon>
        <taxon>Philodinidae</taxon>
        <taxon>Rotaria</taxon>
    </lineage>
</organism>
<comment type="caution">
    <text evidence="1">The sequence shown here is derived from an EMBL/GenBank/DDBJ whole genome shotgun (WGS) entry which is preliminary data.</text>
</comment>
<dbReference type="Proteomes" id="UP000663842">
    <property type="component" value="Unassembled WGS sequence"/>
</dbReference>
<dbReference type="EMBL" id="CAJOBF010000159">
    <property type="protein sequence ID" value="CAF3761486.1"/>
    <property type="molecule type" value="Genomic_DNA"/>
</dbReference>
<dbReference type="AlphaFoldDB" id="A0A816ZT05"/>
<reference evidence="1" key="1">
    <citation type="submission" date="2021-02" db="EMBL/GenBank/DDBJ databases">
        <authorList>
            <person name="Nowell W R."/>
        </authorList>
    </citation>
    <scope>NUCLEOTIDE SEQUENCE</scope>
</reference>
<evidence type="ECO:0000313" key="3">
    <source>
        <dbReference type="Proteomes" id="UP000663887"/>
    </source>
</evidence>
<sequence>MKTKLTPSIYKFILSLDTEDEKNSDYVVKHIGGRPKEGSDTGHLVSLAESGAESKIIVKAGITLSLVRQVTEHYLAKDDTKIEKKLGKFIPNDYFRLLNQTSTPEVGREINEAFLTLVEDNQVFTSVLAGVKKGKIINVYDIYHITFEMVKYNSLLNEYIGLPALFDLINGVFSQNIINLYHESYLNKENIPTAMVLAESNKVIVYIGSKMICDGNVTGLDELIKEIFINGNSDIKEAAQIFSTIISENGLDGIFAAILHRQIWGESADISPDNMLVVKEQGRLKVVNIDITGFRYERVNDSKLPNGIVILGWLKTISELNADVIADRLLDVSVFKPRYLNGIKEQEIIHHTVITALKAILLSEVKKEINTVKDFYSRLDLHEIQNALVKFSNEVYELFPFKPSTNIFNQVLERNNNFLSGILEHFSSNGDDVGVLGHDLEPVLAENNE</sequence>
<accession>A0A816ZT05</accession>
<proteinExistence type="predicted"/>
<protein>
    <submittedName>
        <fullName evidence="1">Uncharacterized protein</fullName>
    </submittedName>
</protein>
<name>A0A816ZT05_9BILA</name>